<dbReference type="Proteomes" id="UP001069802">
    <property type="component" value="Unassembled WGS sequence"/>
</dbReference>
<proteinExistence type="predicted"/>
<protein>
    <submittedName>
        <fullName evidence="1">Uncharacterized protein</fullName>
    </submittedName>
</protein>
<comment type="caution">
    <text evidence="1">The sequence shown here is derived from an EMBL/GenBank/DDBJ whole genome shotgun (WGS) entry which is preliminary data.</text>
</comment>
<accession>A0ABT4LRZ3</accession>
<keyword evidence="2" id="KW-1185">Reference proteome</keyword>
<evidence type="ECO:0000313" key="1">
    <source>
        <dbReference type="EMBL" id="MCZ4283096.1"/>
    </source>
</evidence>
<dbReference type="RefSeq" id="WP_269425218.1">
    <property type="nucleotide sequence ID" value="NZ_JAPWGY010000017.1"/>
</dbReference>
<gene>
    <name evidence="1" type="ORF">O4H49_20090</name>
</gene>
<organism evidence="1 2">
    <name type="scientific">Kiloniella laminariae</name>
    <dbReference type="NCBI Taxonomy" id="454162"/>
    <lineage>
        <taxon>Bacteria</taxon>
        <taxon>Pseudomonadati</taxon>
        <taxon>Pseudomonadota</taxon>
        <taxon>Alphaproteobacteria</taxon>
        <taxon>Rhodospirillales</taxon>
        <taxon>Kiloniellaceae</taxon>
        <taxon>Kiloniella</taxon>
    </lineage>
</organism>
<name>A0ABT4LRZ3_9PROT</name>
<dbReference type="EMBL" id="JAPWGY010000017">
    <property type="protein sequence ID" value="MCZ4283096.1"/>
    <property type="molecule type" value="Genomic_DNA"/>
</dbReference>
<evidence type="ECO:0000313" key="2">
    <source>
        <dbReference type="Proteomes" id="UP001069802"/>
    </source>
</evidence>
<reference evidence="1" key="1">
    <citation type="submission" date="2022-12" db="EMBL/GenBank/DDBJ databases">
        <title>Bacterial isolates from different developmental stages of Nematostella vectensis.</title>
        <authorList>
            <person name="Fraune S."/>
        </authorList>
    </citation>
    <scope>NUCLEOTIDE SEQUENCE</scope>
    <source>
        <strain evidence="1">G21630-S1</strain>
    </source>
</reference>
<sequence>MAKLTMNLNTTDVEEDKTIPKALKKQAKSLPSPHREDLRGKLREKTQLNFPRIPVFLKTMFQEAAREAEMKDIEFLYHLMRRHGLDVPPYDQMDLRKL</sequence>